<evidence type="ECO:0000256" key="1">
    <source>
        <dbReference type="SAM" id="SignalP"/>
    </source>
</evidence>
<keyword evidence="4" id="KW-1185">Reference proteome</keyword>
<organism evidence="3 4">
    <name type="scientific">Aureococcus anophagefferens</name>
    <name type="common">Harmful bloom alga</name>
    <dbReference type="NCBI Taxonomy" id="44056"/>
    <lineage>
        <taxon>Eukaryota</taxon>
        <taxon>Sar</taxon>
        <taxon>Stramenopiles</taxon>
        <taxon>Ochrophyta</taxon>
        <taxon>Pelagophyceae</taxon>
        <taxon>Pelagomonadales</taxon>
        <taxon>Pelagomonadaceae</taxon>
        <taxon>Aureococcus</taxon>
    </lineage>
</organism>
<dbReference type="Pfam" id="PF13370">
    <property type="entry name" value="Fer4_13"/>
    <property type="match status" value="1"/>
</dbReference>
<dbReference type="EMBL" id="JBBJCI010000211">
    <property type="protein sequence ID" value="KAK7240499.1"/>
    <property type="molecule type" value="Genomic_DNA"/>
</dbReference>
<gene>
    <name evidence="3" type="ORF">SO694_00111015</name>
</gene>
<dbReference type="PANTHER" id="PTHR44579">
    <property type="entry name" value="OS01G0730500 PROTEIN"/>
    <property type="match status" value="1"/>
</dbReference>
<evidence type="ECO:0000259" key="2">
    <source>
        <dbReference type="PROSITE" id="PS51379"/>
    </source>
</evidence>
<dbReference type="Gene3D" id="3.30.70.20">
    <property type="match status" value="1"/>
</dbReference>
<comment type="caution">
    <text evidence="3">The sequence shown here is derived from an EMBL/GenBank/DDBJ whole genome shotgun (WGS) entry which is preliminary data.</text>
</comment>
<evidence type="ECO:0000313" key="3">
    <source>
        <dbReference type="EMBL" id="KAK7240499.1"/>
    </source>
</evidence>
<dbReference type="Proteomes" id="UP001363151">
    <property type="component" value="Unassembled WGS sequence"/>
</dbReference>
<sequence length="325" mass="35060">MAPAARTAAVTWLLTSATTHALTPKTSAPPAQTSWLSSAVLEAPAVEAPPAAPSLLPATWDDAACLDECAVEDAVSTEYSPVDRLTDMWAAELNWEREDADDDEAAFLDEEAASAEDDASALDALWLDPAVELYESLDAAARAAGSADERPSWELVETFEDGVPVRLGGDDFVFVNEDACNGCGMCSKIAPATFFSEAVDGKGRAFEQGGDARVAVDEAIFACPRQAIHRVSFEELVRNERARVKTELVNCGAEAADGNAPDPLNMKCYTSHSCPQAGCYNCPMWRTRGDNPAYQEKETANDERRRRFLAAERAAFFASERVAHL</sequence>
<feature type="signal peptide" evidence="1">
    <location>
        <begin position="1"/>
        <end position="21"/>
    </location>
</feature>
<proteinExistence type="predicted"/>
<dbReference type="SUPFAM" id="SSF54862">
    <property type="entry name" value="4Fe-4S ferredoxins"/>
    <property type="match status" value="1"/>
</dbReference>
<dbReference type="PANTHER" id="PTHR44579:SF2">
    <property type="entry name" value="OS01G0730500 PROTEIN"/>
    <property type="match status" value="1"/>
</dbReference>
<dbReference type="PROSITE" id="PS51379">
    <property type="entry name" value="4FE4S_FER_2"/>
    <property type="match status" value="1"/>
</dbReference>
<evidence type="ECO:0000313" key="4">
    <source>
        <dbReference type="Proteomes" id="UP001363151"/>
    </source>
</evidence>
<dbReference type="InterPro" id="IPR017896">
    <property type="entry name" value="4Fe4S_Fe-S-bd"/>
</dbReference>
<accession>A0ABR1FX63</accession>
<name>A0ABR1FX63_AURAN</name>
<feature type="domain" description="4Fe-4S ferredoxin-type" evidence="2">
    <location>
        <begin position="171"/>
        <end position="200"/>
    </location>
</feature>
<keyword evidence="1" id="KW-0732">Signal</keyword>
<feature type="chain" id="PRO_5046852832" evidence="1">
    <location>
        <begin position="22"/>
        <end position="325"/>
    </location>
</feature>
<protein>
    <submittedName>
        <fullName evidence="3">ATP-dependent protein binding</fullName>
    </submittedName>
</protein>
<reference evidence="3 4" key="1">
    <citation type="submission" date="2024-03" db="EMBL/GenBank/DDBJ databases">
        <title>Aureococcus anophagefferens CCMP1851 and Kratosvirus quantuckense: Draft genome of a second virus-susceptible host strain in the model system.</title>
        <authorList>
            <person name="Chase E."/>
            <person name="Truchon A.R."/>
            <person name="Schepens W."/>
            <person name="Wilhelm S.W."/>
        </authorList>
    </citation>
    <scope>NUCLEOTIDE SEQUENCE [LARGE SCALE GENOMIC DNA]</scope>
    <source>
        <strain evidence="3 4">CCMP1851</strain>
    </source>
</reference>